<evidence type="ECO:0008006" key="4">
    <source>
        <dbReference type="Google" id="ProtNLM"/>
    </source>
</evidence>
<feature type="region of interest" description="Disordered" evidence="1">
    <location>
        <begin position="34"/>
        <end position="53"/>
    </location>
</feature>
<dbReference type="PANTHER" id="PTHR14237:SF64">
    <property type="entry name" value="MOLYBDENUM COFACTOR SULFURASE-LIKE PROTEIN"/>
    <property type="match status" value="1"/>
</dbReference>
<reference evidence="3" key="1">
    <citation type="submission" date="2013-01" db="EMBL/GenBank/DDBJ databases">
        <title>Draft Genome Sequence of a Mulberry Tree, Morus notabilis C.K. Schneid.</title>
        <authorList>
            <person name="He N."/>
            <person name="Zhao S."/>
        </authorList>
    </citation>
    <scope>NUCLEOTIDE SEQUENCE</scope>
</reference>
<dbReference type="eggNOG" id="KOG2142">
    <property type="taxonomic scope" value="Eukaryota"/>
</dbReference>
<organism evidence="2 3">
    <name type="scientific">Morus notabilis</name>
    <dbReference type="NCBI Taxonomy" id="981085"/>
    <lineage>
        <taxon>Eukaryota</taxon>
        <taxon>Viridiplantae</taxon>
        <taxon>Streptophyta</taxon>
        <taxon>Embryophyta</taxon>
        <taxon>Tracheophyta</taxon>
        <taxon>Spermatophyta</taxon>
        <taxon>Magnoliopsida</taxon>
        <taxon>eudicotyledons</taxon>
        <taxon>Gunneridae</taxon>
        <taxon>Pentapetalae</taxon>
        <taxon>rosids</taxon>
        <taxon>fabids</taxon>
        <taxon>Rosales</taxon>
        <taxon>Moraceae</taxon>
        <taxon>Moreae</taxon>
        <taxon>Morus</taxon>
    </lineage>
</organism>
<name>W9RYG4_9ROSA</name>
<dbReference type="PANTHER" id="PTHR14237">
    <property type="entry name" value="MOLYBDOPTERIN COFACTOR SULFURASE MOSC"/>
    <property type="match status" value="1"/>
</dbReference>
<feature type="compositionally biased region" description="Acidic residues" evidence="1">
    <location>
        <begin position="417"/>
        <end position="428"/>
    </location>
</feature>
<dbReference type="InterPro" id="IPR015422">
    <property type="entry name" value="PyrdxlP-dep_Trfase_small"/>
</dbReference>
<evidence type="ECO:0000313" key="2">
    <source>
        <dbReference type="EMBL" id="EXC17782.1"/>
    </source>
</evidence>
<keyword evidence="3" id="KW-1185">Reference proteome</keyword>
<sequence>MEKMNSSPNCIREASQACFQGCCVKPSFLSLPYESSQPHHSPKSTTTSSTINTTSSTITTASSSQYNFILATISSLHPNTQFSNHESLPSLDESFSHFIRAFPRYLQTHQADQLRSREYYHLALSNHVCLDYIGHGLFSCSSKARDSSSTAVASSSSSSLTPQPFDFPESHFFYICFKAVNLKSQVLYGSQESELEFSIRKRVMEFMNVSEEDYTMVFTSNQSSAFKLLSNSYPFQSNRNLLTVYDFKSEAVQIMTENTKRRGARVLSAEYSWPSMRIQTRKLRNMIVSASSSSNYKKKVRNKKGLFVFPLQSRMTGSRYSYLWMSIARENGWHVLLDACALGPKDMETLGLSLFKPDFLICSFYKVFGENPSGFGCLFVKKTSASLLTDLSAAESIGIVSLVPASTQLVPHHVAEDQDQDQDNTENDQEPKFDSAVLKDDHDQDQDKVQSSEIIELETQKPSGSKLIKIECKGLDHADSLGLVLISARARFLINWLVNALTRLKHPNSENGHSLIRIYGPKMGFDRGPSVAFNVFDWQGEKINPKLVQKLADRNNISLSCGFLQNVCFCDKNEEEKERRLETTCVTSNIGRKNIDHIEMGEEKVLINKERDEIEESGISAITASLGLVTNFEDIYRLWAFVARFLDADFVEKERWRYLALNQTTVEV</sequence>
<dbReference type="Gene3D" id="3.90.1150.10">
    <property type="entry name" value="Aspartate Aminotransferase, domain 1"/>
    <property type="match status" value="1"/>
</dbReference>
<dbReference type="SUPFAM" id="SSF53383">
    <property type="entry name" value="PLP-dependent transferases"/>
    <property type="match status" value="1"/>
</dbReference>
<dbReference type="Gene3D" id="3.40.640.10">
    <property type="entry name" value="Type I PLP-dependent aspartate aminotransferase-like (Major domain)"/>
    <property type="match status" value="1"/>
</dbReference>
<feature type="compositionally biased region" description="Low complexity" evidence="1">
    <location>
        <begin position="35"/>
        <end position="53"/>
    </location>
</feature>
<accession>W9RYG4</accession>
<dbReference type="KEGG" id="mnt:21405909"/>
<dbReference type="Proteomes" id="UP000030645">
    <property type="component" value="Unassembled WGS sequence"/>
</dbReference>
<protein>
    <recommendedName>
        <fullName evidence="4">Molybdenum cofactor sulfurase</fullName>
    </recommendedName>
</protein>
<evidence type="ECO:0000313" key="3">
    <source>
        <dbReference type="Proteomes" id="UP000030645"/>
    </source>
</evidence>
<dbReference type="AlphaFoldDB" id="W9RYG4"/>
<dbReference type="OrthoDB" id="10264306at2759"/>
<dbReference type="InterPro" id="IPR015424">
    <property type="entry name" value="PyrdxlP-dep_Trfase"/>
</dbReference>
<dbReference type="STRING" id="981085.W9RYG4"/>
<dbReference type="InterPro" id="IPR015421">
    <property type="entry name" value="PyrdxlP-dep_Trfase_major"/>
</dbReference>
<evidence type="ECO:0000256" key="1">
    <source>
        <dbReference type="SAM" id="MobiDB-lite"/>
    </source>
</evidence>
<gene>
    <name evidence="2" type="ORF">L484_023133</name>
</gene>
<proteinExistence type="predicted"/>
<dbReference type="EMBL" id="KE345823">
    <property type="protein sequence ID" value="EXC17782.1"/>
    <property type="molecule type" value="Genomic_DNA"/>
</dbReference>
<feature type="region of interest" description="Disordered" evidence="1">
    <location>
        <begin position="415"/>
        <end position="452"/>
    </location>
</feature>
<feature type="compositionally biased region" description="Basic and acidic residues" evidence="1">
    <location>
        <begin position="429"/>
        <end position="450"/>
    </location>
</feature>